<dbReference type="Gene3D" id="1.20.120.1760">
    <property type="match status" value="1"/>
</dbReference>
<evidence type="ECO:0008006" key="6">
    <source>
        <dbReference type="Google" id="ProtNLM"/>
    </source>
</evidence>
<dbReference type="InterPro" id="IPR000462">
    <property type="entry name" value="CDP-OH_P_trans"/>
</dbReference>
<dbReference type="PANTHER" id="PTHR37540:SF5">
    <property type="entry name" value="TRANSCRIPTION FACTOR DOMAIN-CONTAINING PROTEIN"/>
    <property type="match status" value="1"/>
</dbReference>
<organism evidence="4 5">
    <name type="scientific">Fusarium longipes</name>
    <dbReference type="NCBI Taxonomy" id="694270"/>
    <lineage>
        <taxon>Eukaryota</taxon>
        <taxon>Fungi</taxon>
        <taxon>Dikarya</taxon>
        <taxon>Ascomycota</taxon>
        <taxon>Pezizomycotina</taxon>
        <taxon>Sordariomycetes</taxon>
        <taxon>Hypocreomycetidae</taxon>
        <taxon>Hypocreales</taxon>
        <taxon>Nectriaceae</taxon>
        <taxon>Fusarium</taxon>
    </lineage>
</organism>
<dbReference type="InterPro" id="IPR043130">
    <property type="entry name" value="CDP-OH_PTrfase_TM_dom"/>
</dbReference>
<sequence length="795" mass="89160">MLEPLFAPTVPSVDPQPFTVKTKPRVRRTGPRQQGPKKFEFVSSGPVGKPAPESRKFIRSHVMRGKNTKKCTQATSTSPSSDSSGRYDVEEVHRPAPLVVTSIKEDSLWTVGHTYPRGDRAWVESPSLIVRLVKPPSDLELFTFATPLDKNSLHLIYRFLTTIKETLYPAEWCFESDAQKACWFNWLLEDPAYLHCVCFMVSAFQDLVKMQLAQSRGKYDMGLGGEFSRTTRNRLRHTIKLLQDKLQDPKKQVDDTTTATIISLAMMADAMEDSQAFEAHSNGLRRIVRMRGGLQGYTHNRQLQIKLCRVDLGWSIKNGCKPEIYSGRPAWEPLLEAFGTVASSFEIQEPSPNFMNIYYTWDWRLQNAFKDLRDFSALANKLSPAAKKLKPEAFQEIMLSIQYRLLQLDFSSDANPLQQALRIGLLAYESTMFLQIQGTKLKSDSFKLQMRESIQGVPVLGEATANVKLWLLLHDFIIGYLTHIKKLSACVRLCAIDDKVEAAPVSEKYIQVERRDESLREVGLPGGDEVCCEHKACCEDCAETYNNISKLTTSLLHKSAIMAREQEPSKATGRTQPPTPKDVASSRPAEVLHEDIYTLPNILTFTRLAAAPVIGYLVLHDQHAWAVGLFAYAGITDLLDGWIARRWDSKTVVGTVIDPMADKMLMTILTVCLAAKGALPIWCATIILGRDVGLAISAIYYRWISLPPPKTFARYWDFSLPSAEVRPTTISKYNTFLQLALIGVTTAAPIVTADLTSALTIMQYVVSATTIWSGASYIYTKDAVKILNKETPKKP</sequence>
<evidence type="ECO:0000256" key="1">
    <source>
        <dbReference type="ARBA" id="ARBA00022679"/>
    </source>
</evidence>
<dbReference type="PROSITE" id="PS00379">
    <property type="entry name" value="CDP_ALCOHOL_P_TRANSF"/>
    <property type="match status" value="1"/>
</dbReference>
<dbReference type="GO" id="GO:0016020">
    <property type="term" value="C:membrane"/>
    <property type="evidence" value="ECO:0007669"/>
    <property type="project" value="InterPro"/>
</dbReference>
<dbReference type="Pfam" id="PF01066">
    <property type="entry name" value="CDP-OH_P_transf"/>
    <property type="match status" value="1"/>
</dbReference>
<protein>
    <recommendedName>
        <fullName evidence="6">Cdp-diacylglycerol-glycerol-3-phosphate 3-phosphatidyltransferase</fullName>
    </recommendedName>
</protein>
<dbReference type="STRING" id="694270.A0A395S167"/>
<proteinExistence type="inferred from homology"/>
<feature type="region of interest" description="Disordered" evidence="3">
    <location>
        <begin position="1"/>
        <end position="88"/>
    </location>
</feature>
<dbReference type="PANTHER" id="PTHR37540">
    <property type="entry name" value="TRANSCRIPTION FACTOR (ACR-2), PUTATIVE-RELATED-RELATED"/>
    <property type="match status" value="1"/>
</dbReference>
<comment type="similarity">
    <text evidence="2">Belongs to the CDP-alcohol phosphatidyltransferase class-I family.</text>
</comment>
<feature type="compositionally biased region" description="Low complexity" evidence="3">
    <location>
        <begin position="75"/>
        <end position="84"/>
    </location>
</feature>
<evidence type="ECO:0000256" key="3">
    <source>
        <dbReference type="SAM" id="MobiDB-lite"/>
    </source>
</evidence>
<dbReference type="OrthoDB" id="4158087at2759"/>
<dbReference type="FunFam" id="1.20.120.1760:FF:000017">
    <property type="entry name" value="Phosphatidyl synthase"/>
    <property type="match status" value="1"/>
</dbReference>
<dbReference type="Proteomes" id="UP000266234">
    <property type="component" value="Unassembled WGS sequence"/>
</dbReference>
<dbReference type="AlphaFoldDB" id="A0A395S167"/>
<keyword evidence="5" id="KW-1185">Reference proteome</keyword>
<evidence type="ECO:0000256" key="2">
    <source>
        <dbReference type="RuleBase" id="RU003750"/>
    </source>
</evidence>
<name>A0A395S167_9HYPO</name>
<reference evidence="4 5" key="1">
    <citation type="journal article" date="2018" name="PLoS Pathog.">
        <title>Evolution of structural diversity of trichothecenes, a family of toxins produced by plant pathogenic and entomopathogenic fungi.</title>
        <authorList>
            <person name="Proctor R.H."/>
            <person name="McCormick S.P."/>
            <person name="Kim H.S."/>
            <person name="Cardoza R.E."/>
            <person name="Stanley A.M."/>
            <person name="Lindo L."/>
            <person name="Kelly A."/>
            <person name="Brown D.W."/>
            <person name="Lee T."/>
            <person name="Vaughan M.M."/>
            <person name="Alexander N.J."/>
            <person name="Busman M."/>
            <person name="Gutierrez S."/>
        </authorList>
    </citation>
    <scope>NUCLEOTIDE SEQUENCE [LARGE SCALE GENOMIC DNA]</scope>
    <source>
        <strain evidence="4 5">NRRL 20695</strain>
    </source>
</reference>
<gene>
    <name evidence="4" type="ORF">FLONG3_8975</name>
</gene>
<accession>A0A395S167</accession>
<dbReference type="GO" id="GO:0008654">
    <property type="term" value="P:phospholipid biosynthetic process"/>
    <property type="evidence" value="ECO:0007669"/>
    <property type="project" value="InterPro"/>
</dbReference>
<evidence type="ECO:0000313" key="4">
    <source>
        <dbReference type="EMBL" id="RGP65987.1"/>
    </source>
</evidence>
<keyword evidence="1 2" id="KW-0808">Transferase</keyword>
<feature type="region of interest" description="Disordered" evidence="3">
    <location>
        <begin position="565"/>
        <end position="587"/>
    </location>
</feature>
<evidence type="ECO:0000313" key="5">
    <source>
        <dbReference type="Proteomes" id="UP000266234"/>
    </source>
</evidence>
<dbReference type="GO" id="GO:0016780">
    <property type="term" value="F:phosphotransferase activity, for other substituted phosphate groups"/>
    <property type="evidence" value="ECO:0007669"/>
    <property type="project" value="InterPro"/>
</dbReference>
<comment type="caution">
    <text evidence="4">The sequence shown here is derived from an EMBL/GenBank/DDBJ whole genome shotgun (WGS) entry which is preliminary data.</text>
</comment>
<dbReference type="InterPro" id="IPR048254">
    <property type="entry name" value="CDP_ALCOHOL_P_TRANSF_CS"/>
</dbReference>
<dbReference type="EMBL" id="PXOG01000225">
    <property type="protein sequence ID" value="RGP65987.1"/>
    <property type="molecule type" value="Genomic_DNA"/>
</dbReference>
<feature type="compositionally biased region" description="Basic residues" evidence="3">
    <location>
        <begin position="57"/>
        <end position="69"/>
    </location>
</feature>